<dbReference type="STRING" id="42514.ENSPNAP00000032041"/>
<dbReference type="InterPro" id="IPR006439">
    <property type="entry name" value="HAD-SF_hydro_IA"/>
</dbReference>
<dbReference type="PRINTS" id="PR00111">
    <property type="entry name" value="ABHYDROLASE"/>
</dbReference>
<dbReference type="NCBIfam" id="TIGR01509">
    <property type="entry name" value="HAD-SF-IA-v3"/>
    <property type="match status" value="1"/>
</dbReference>
<reference evidence="2" key="2">
    <citation type="submission" date="2025-08" db="UniProtKB">
        <authorList>
            <consortium name="Ensembl"/>
        </authorList>
    </citation>
    <scope>IDENTIFICATION</scope>
</reference>
<dbReference type="InterPro" id="IPR023214">
    <property type="entry name" value="HAD_sf"/>
</dbReference>
<dbReference type="Gene3D" id="3.40.50.1000">
    <property type="entry name" value="HAD superfamily/HAD-like"/>
    <property type="match status" value="1"/>
</dbReference>
<sequence length="379" mass="42611">MFPELEADCQKEADSQGLPLPAQFSAQTLFDEVRRVEFNKTVLDAAATLQRQGISTCVLANIWVDDTPQRDNTAKVLSVLESHFDLVVRSCHVGAKLPEPAVLHKALDKLNVKPHEALWLDISEESVKAAESLGMSAVHITDISEALKKVENLTGIKVMFIYYCSQIPALADAGFRVIAADMKGYGDSSAPAEMLKTIGDLVLFLVCILLYTYEQYCGLAQATLVGHDWGGALVWNMAQCHPERLRAVASLNTPLFPVDPNKDPMDKIKSIPIFEYQLYFQEPVSYILCKSIQIRFKFPELITCKVIQYCEGETSLFNFQTNWKFFMRFLRRLDSVIALHREGEKTESMTLASDLKNPQVFVHPSTVRRQLNTMGLKDV</sequence>
<dbReference type="Proteomes" id="UP001501920">
    <property type="component" value="Chromosome 10"/>
</dbReference>
<name>A0A3B4E9X5_PYGNA</name>
<dbReference type="PRINTS" id="PR00412">
    <property type="entry name" value="EPOXHYDRLASE"/>
</dbReference>
<dbReference type="InterPro" id="IPR000073">
    <property type="entry name" value="AB_hydrolase_1"/>
</dbReference>
<dbReference type="Pfam" id="PF00561">
    <property type="entry name" value="Abhydrolase_1"/>
    <property type="match status" value="1"/>
</dbReference>
<organism evidence="2 3">
    <name type="scientific">Pygocentrus nattereri</name>
    <name type="common">Red-bellied piranha</name>
    <dbReference type="NCBI Taxonomy" id="42514"/>
    <lineage>
        <taxon>Eukaryota</taxon>
        <taxon>Metazoa</taxon>
        <taxon>Chordata</taxon>
        <taxon>Craniata</taxon>
        <taxon>Vertebrata</taxon>
        <taxon>Euteleostomi</taxon>
        <taxon>Actinopterygii</taxon>
        <taxon>Neopterygii</taxon>
        <taxon>Teleostei</taxon>
        <taxon>Ostariophysi</taxon>
        <taxon>Characiformes</taxon>
        <taxon>Characoidei</taxon>
        <taxon>Pygocentrus</taxon>
    </lineage>
</organism>
<feature type="domain" description="AB hydrolase-1" evidence="1">
    <location>
        <begin position="162"/>
        <end position="267"/>
    </location>
</feature>
<dbReference type="PANTHER" id="PTHR47829:SF1">
    <property type="entry name" value="HAD FAMILY PHOSPHATASE"/>
    <property type="match status" value="1"/>
</dbReference>
<dbReference type="InterPro" id="IPR000639">
    <property type="entry name" value="Epox_hydrolase-like"/>
</dbReference>
<reference evidence="2" key="3">
    <citation type="submission" date="2025-09" db="UniProtKB">
        <authorList>
            <consortium name="Ensembl"/>
        </authorList>
    </citation>
    <scope>IDENTIFICATION</scope>
</reference>
<reference evidence="2 3" key="1">
    <citation type="submission" date="2020-10" db="EMBL/GenBank/DDBJ databases">
        <title>Pygocentrus nattereri (red-bellied piranha) genome, fPygNat1, primary haplotype.</title>
        <authorList>
            <person name="Myers G."/>
            <person name="Meyer A."/>
            <person name="Karagic N."/>
            <person name="Pippel M."/>
            <person name="Winkler S."/>
            <person name="Tracey A."/>
            <person name="Wood J."/>
            <person name="Formenti G."/>
            <person name="Howe K."/>
            <person name="Fedrigo O."/>
            <person name="Jarvis E.D."/>
        </authorList>
    </citation>
    <scope>NUCLEOTIDE SEQUENCE [LARGE SCALE GENOMIC DNA]</scope>
</reference>
<proteinExistence type="predicted"/>
<keyword evidence="3" id="KW-1185">Reference proteome</keyword>
<evidence type="ECO:0000313" key="2">
    <source>
        <dbReference type="Ensembl" id="ENSPNAP00000032041.2"/>
    </source>
</evidence>
<dbReference type="Gene3D" id="1.10.150.240">
    <property type="entry name" value="Putative phosphatase, domain 2"/>
    <property type="match status" value="1"/>
</dbReference>
<dbReference type="GO" id="GO:0003824">
    <property type="term" value="F:catalytic activity"/>
    <property type="evidence" value="ECO:0007669"/>
    <property type="project" value="InterPro"/>
</dbReference>
<dbReference type="Ensembl" id="ENSPNAT00000021586.2">
    <property type="protein sequence ID" value="ENSPNAP00000032041.2"/>
    <property type="gene ID" value="ENSPNAG00000019771.2"/>
</dbReference>
<dbReference type="SUPFAM" id="SSF53474">
    <property type="entry name" value="alpha/beta-Hydrolases"/>
    <property type="match status" value="1"/>
</dbReference>
<evidence type="ECO:0000259" key="1">
    <source>
        <dbReference type="Pfam" id="PF00561"/>
    </source>
</evidence>
<evidence type="ECO:0000313" key="3">
    <source>
        <dbReference type="Proteomes" id="UP001501920"/>
    </source>
</evidence>
<dbReference type="PANTHER" id="PTHR47829">
    <property type="entry name" value="HYDROLASE, PUTATIVE (AFU_ORTHOLOGUE AFUA_1G12880)-RELATED"/>
    <property type="match status" value="1"/>
</dbReference>
<accession>A0A3B4E9X5</accession>
<dbReference type="Gene3D" id="3.40.50.1820">
    <property type="entry name" value="alpha/beta hydrolase"/>
    <property type="match status" value="1"/>
</dbReference>
<dbReference type="InterPro" id="IPR023198">
    <property type="entry name" value="PGP-like_dom2"/>
</dbReference>
<dbReference type="GeneTree" id="ENSGT00940000158614"/>
<dbReference type="InterPro" id="IPR029058">
    <property type="entry name" value="AB_hydrolase_fold"/>
</dbReference>
<dbReference type="InterPro" id="IPR052898">
    <property type="entry name" value="ACAD10-like"/>
</dbReference>
<protein>
    <submittedName>
        <fullName evidence="2">Epoxide hydrolase 2, cytoplasmic</fullName>
    </submittedName>
</protein>
<dbReference type="AlphaFoldDB" id="A0A3B4E9X5"/>